<organism evidence="2 3">
    <name type="scientific">Nonomuraea africana</name>
    <dbReference type="NCBI Taxonomy" id="46171"/>
    <lineage>
        <taxon>Bacteria</taxon>
        <taxon>Bacillati</taxon>
        <taxon>Actinomycetota</taxon>
        <taxon>Actinomycetes</taxon>
        <taxon>Streptosporangiales</taxon>
        <taxon>Streptosporangiaceae</taxon>
        <taxon>Nonomuraea</taxon>
    </lineage>
</organism>
<evidence type="ECO:0000313" key="2">
    <source>
        <dbReference type="EMBL" id="MBE1560148.1"/>
    </source>
</evidence>
<feature type="transmembrane region" description="Helical" evidence="1">
    <location>
        <begin position="30"/>
        <end position="49"/>
    </location>
</feature>
<keyword evidence="1" id="KW-0472">Membrane</keyword>
<feature type="transmembrane region" description="Helical" evidence="1">
    <location>
        <begin position="93"/>
        <end position="111"/>
    </location>
</feature>
<sequence>MFPLPCVVISALGLFAGLGSTDLPRPWPTVGSLLGFGLYAGIGIVYAHWASVRRKPTGQEVGVYLALTAVLLLVFGISRIAAFFLLGVPAHGLLSQAAVAGAVTAVTYVAIMPLTRRVMKAIIQQDDKSG</sequence>
<dbReference type="EMBL" id="JADBEF010000001">
    <property type="protein sequence ID" value="MBE1560148.1"/>
    <property type="molecule type" value="Genomic_DNA"/>
</dbReference>
<keyword evidence="3" id="KW-1185">Reference proteome</keyword>
<proteinExistence type="predicted"/>
<accession>A0ABR9KDQ4</accession>
<feature type="transmembrane region" description="Helical" evidence="1">
    <location>
        <begin position="61"/>
        <end position="87"/>
    </location>
</feature>
<keyword evidence="1" id="KW-1133">Transmembrane helix</keyword>
<reference evidence="2 3" key="1">
    <citation type="submission" date="2020-10" db="EMBL/GenBank/DDBJ databases">
        <title>Sequencing the genomes of 1000 actinobacteria strains.</title>
        <authorList>
            <person name="Klenk H.-P."/>
        </authorList>
    </citation>
    <scope>NUCLEOTIDE SEQUENCE [LARGE SCALE GENOMIC DNA]</scope>
    <source>
        <strain evidence="2 3">DSM 43748</strain>
    </source>
</reference>
<gene>
    <name evidence="2" type="ORF">H4W81_002927</name>
</gene>
<protein>
    <submittedName>
        <fullName evidence="2">Uncharacterized protein</fullName>
    </submittedName>
</protein>
<dbReference type="Proteomes" id="UP000661607">
    <property type="component" value="Unassembled WGS sequence"/>
</dbReference>
<comment type="caution">
    <text evidence="2">The sequence shown here is derived from an EMBL/GenBank/DDBJ whole genome shotgun (WGS) entry which is preliminary data.</text>
</comment>
<evidence type="ECO:0000313" key="3">
    <source>
        <dbReference type="Proteomes" id="UP000661607"/>
    </source>
</evidence>
<name>A0ABR9KDQ4_9ACTN</name>
<keyword evidence="1" id="KW-0812">Transmembrane</keyword>
<dbReference type="RefSeq" id="WP_192775274.1">
    <property type="nucleotide sequence ID" value="NZ_BAAASY010000042.1"/>
</dbReference>
<evidence type="ECO:0000256" key="1">
    <source>
        <dbReference type="SAM" id="Phobius"/>
    </source>
</evidence>